<reference evidence="6 7" key="1">
    <citation type="journal article" date="2019" name="Mol. Biol. Evol.">
        <title>Blast fungal genomes show frequent chromosomal changes, gene gains and losses, and effector gene turnover.</title>
        <authorList>
            <person name="Gomez Luciano L.B."/>
            <person name="Jason Tsai I."/>
            <person name="Chuma I."/>
            <person name="Tosa Y."/>
            <person name="Chen Y.H."/>
            <person name="Li J.Y."/>
            <person name="Li M.Y."/>
            <person name="Jade Lu M.Y."/>
            <person name="Nakayashiki H."/>
            <person name="Li W.H."/>
        </authorList>
    </citation>
    <scope>NUCLEOTIDE SEQUENCE [LARGE SCALE GENOMIC DNA]</scope>
    <source>
        <strain evidence="6 7">NI907</strain>
    </source>
</reference>
<keyword evidence="1" id="KW-0596">Phosphopantetheine</keyword>
<dbReference type="PROSITE" id="PS52019">
    <property type="entry name" value="PKS_MFAS_DH"/>
    <property type="match status" value="1"/>
</dbReference>
<keyword evidence="2" id="KW-0597">Phosphoprotein</keyword>
<dbReference type="AlphaFoldDB" id="A0A6P8B4C6"/>
<dbReference type="PANTHER" id="PTHR43775:SF29">
    <property type="entry name" value="ASPERFURANONE POLYKETIDE SYNTHASE AFOG-RELATED"/>
    <property type="match status" value="1"/>
</dbReference>
<evidence type="ECO:0000256" key="3">
    <source>
        <dbReference type="ARBA" id="ARBA00023268"/>
    </source>
</evidence>
<dbReference type="RefSeq" id="XP_030981874.1">
    <property type="nucleotide sequence ID" value="XM_031126652.1"/>
</dbReference>
<dbReference type="InterPro" id="IPR049900">
    <property type="entry name" value="PKS_mFAS_DH"/>
</dbReference>
<accession>A0A6P8B4C6</accession>
<dbReference type="Gene3D" id="3.10.129.110">
    <property type="entry name" value="Polyketide synthase dehydratase"/>
    <property type="match status" value="1"/>
</dbReference>
<feature type="region of interest" description="N-terminal hotdog fold" evidence="4">
    <location>
        <begin position="143"/>
        <end position="273"/>
    </location>
</feature>
<dbReference type="SMART" id="SM00826">
    <property type="entry name" value="PKS_DH"/>
    <property type="match status" value="1"/>
</dbReference>
<dbReference type="KEGG" id="pgri:PgNI_06631"/>
<organism evidence="6 7">
    <name type="scientific">Pyricularia grisea</name>
    <name type="common">Crabgrass-specific blast fungus</name>
    <name type="synonym">Magnaporthe grisea</name>
    <dbReference type="NCBI Taxonomy" id="148305"/>
    <lineage>
        <taxon>Eukaryota</taxon>
        <taxon>Fungi</taxon>
        <taxon>Dikarya</taxon>
        <taxon>Ascomycota</taxon>
        <taxon>Pezizomycotina</taxon>
        <taxon>Sordariomycetes</taxon>
        <taxon>Sordariomycetidae</taxon>
        <taxon>Magnaporthales</taxon>
        <taxon>Pyriculariaceae</taxon>
        <taxon>Pyricularia</taxon>
    </lineage>
</organism>
<sequence>MCSPVRFSAAVKALLTYSPNKRRLRTTAIQWTSLLEVGPHAALKAPLVQIMEEIDIKLPSQLPYTSVLVRKESATTTALKAAGHLWGLGYAVALDAVNREVATTAKKPQPVADLPSYPWNHDNSYWFEAAAAKEQRLLEQPRTDLLGVPIENDNPFEPQWRNFLSVRENPWVEDHKITGTTLYPGAGLLIMVVEAVRQIVSKDVAAVEGVEFHDVSFDRGLVIPSEGAVETRLSISKSTAADLPHSFVVFSRVGDGPWVRHCSGSFYIIYKNPSMTFGEGLAGLEWNTYVETYQKLQSLPSQEVDVAKLYKNLDKLGMGYGPTFQNLSSLAACTQNGSCDSCYGTIKVPDTKSVMPFEYEYPHLIHPATLDAIFHLMIVAVGGGPTMTEAAVPYRMEKLYINFDLPNGAGALFSGYAQKTVLDDGSMAADMIATDMTWAGPKIVLKGLVHAPGDFGRS</sequence>
<dbReference type="Pfam" id="PF14765">
    <property type="entry name" value="PS-DH"/>
    <property type="match status" value="1"/>
</dbReference>
<feature type="domain" description="PKS/mFAS DH" evidence="5">
    <location>
        <begin position="143"/>
        <end position="458"/>
    </location>
</feature>
<dbReference type="InterPro" id="IPR042104">
    <property type="entry name" value="PKS_dehydratase_sf"/>
</dbReference>
<gene>
    <name evidence="7" type="ORF">PgNI_06631</name>
</gene>
<dbReference type="InterPro" id="IPR050091">
    <property type="entry name" value="PKS_NRPS_Biosynth_Enz"/>
</dbReference>
<dbReference type="PANTHER" id="PTHR43775">
    <property type="entry name" value="FATTY ACID SYNTHASE"/>
    <property type="match status" value="1"/>
</dbReference>
<protein>
    <recommendedName>
        <fullName evidence="5">PKS/mFAS DH domain-containing protein</fullName>
    </recommendedName>
</protein>
<evidence type="ECO:0000256" key="2">
    <source>
        <dbReference type="ARBA" id="ARBA00022553"/>
    </source>
</evidence>
<keyword evidence="3" id="KW-0511">Multifunctional enzyme</keyword>
<dbReference type="GO" id="GO:0004312">
    <property type="term" value="F:fatty acid synthase activity"/>
    <property type="evidence" value="ECO:0007669"/>
    <property type="project" value="TreeGrafter"/>
</dbReference>
<dbReference type="Proteomes" id="UP000515153">
    <property type="component" value="Chromosome I"/>
</dbReference>
<dbReference type="GeneID" id="41961561"/>
<dbReference type="Gene3D" id="3.40.366.10">
    <property type="entry name" value="Malonyl-Coenzyme A Acyl Carrier Protein, domain 2"/>
    <property type="match status" value="1"/>
</dbReference>
<dbReference type="GO" id="GO:0044550">
    <property type="term" value="P:secondary metabolite biosynthetic process"/>
    <property type="evidence" value="ECO:0007669"/>
    <property type="project" value="UniProtKB-ARBA"/>
</dbReference>
<dbReference type="InterPro" id="IPR001227">
    <property type="entry name" value="Ac_transferase_dom_sf"/>
</dbReference>
<dbReference type="InterPro" id="IPR049551">
    <property type="entry name" value="PKS_DH_C"/>
</dbReference>
<evidence type="ECO:0000313" key="7">
    <source>
        <dbReference type="RefSeq" id="XP_030981874.1"/>
    </source>
</evidence>
<keyword evidence="6" id="KW-1185">Reference proteome</keyword>
<dbReference type="InterPro" id="IPR020807">
    <property type="entry name" value="PKS_DH"/>
</dbReference>
<reference evidence="7" key="2">
    <citation type="submission" date="2019-10" db="EMBL/GenBank/DDBJ databases">
        <authorList>
            <consortium name="NCBI Genome Project"/>
        </authorList>
    </citation>
    <scope>NUCLEOTIDE SEQUENCE</scope>
    <source>
        <strain evidence="7">NI907</strain>
    </source>
</reference>
<evidence type="ECO:0000313" key="6">
    <source>
        <dbReference type="Proteomes" id="UP000515153"/>
    </source>
</evidence>
<reference evidence="7" key="3">
    <citation type="submission" date="2025-08" db="UniProtKB">
        <authorList>
            <consortium name="RefSeq"/>
        </authorList>
    </citation>
    <scope>IDENTIFICATION</scope>
    <source>
        <strain evidence="7">NI907</strain>
    </source>
</reference>
<dbReference type="GO" id="GO:0006633">
    <property type="term" value="P:fatty acid biosynthetic process"/>
    <property type="evidence" value="ECO:0007669"/>
    <property type="project" value="TreeGrafter"/>
</dbReference>
<dbReference type="Pfam" id="PF21089">
    <property type="entry name" value="PKS_DH_N"/>
    <property type="match status" value="1"/>
</dbReference>
<proteinExistence type="predicted"/>
<dbReference type="Gene3D" id="3.30.70.3290">
    <property type="match status" value="1"/>
</dbReference>
<evidence type="ECO:0000256" key="4">
    <source>
        <dbReference type="PROSITE-ProRule" id="PRU01363"/>
    </source>
</evidence>
<dbReference type="InterPro" id="IPR049552">
    <property type="entry name" value="PKS_DH_N"/>
</dbReference>
<feature type="active site" description="Proton donor; for dehydratase activity" evidence="4">
    <location>
        <position position="371"/>
    </location>
</feature>
<feature type="region of interest" description="C-terminal hotdog fold" evidence="4">
    <location>
        <begin position="301"/>
        <end position="458"/>
    </location>
</feature>
<feature type="active site" description="Proton acceptor; for dehydratase activity" evidence="4">
    <location>
        <position position="175"/>
    </location>
</feature>
<evidence type="ECO:0000259" key="5">
    <source>
        <dbReference type="PROSITE" id="PS52019"/>
    </source>
</evidence>
<evidence type="ECO:0000256" key="1">
    <source>
        <dbReference type="ARBA" id="ARBA00022450"/>
    </source>
</evidence>
<name>A0A6P8B4C6_PYRGI</name>